<dbReference type="GeneID" id="113521597"/>
<reference evidence="15" key="1">
    <citation type="submission" date="2025-08" db="UniProtKB">
        <authorList>
            <consortium name="RefSeq"/>
        </authorList>
    </citation>
    <scope>IDENTIFICATION</scope>
    <source>
        <tissue evidence="15">Whole larvae</tissue>
    </source>
</reference>
<dbReference type="PANTHER" id="PTHR22897:SF8">
    <property type="entry name" value="SULFHYDRYL OXIDASE"/>
    <property type="match status" value="1"/>
</dbReference>
<keyword evidence="8" id="KW-0325">Glycoprotein</keyword>
<dbReference type="PROSITE" id="PS51352">
    <property type="entry name" value="THIOREDOXIN_2"/>
    <property type="match status" value="1"/>
</dbReference>
<evidence type="ECO:0000313" key="15">
    <source>
        <dbReference type="RefSeq" id="XP_052752496.1"/>
    </source>
</evidence>
<evidence type="ECO:0000256" key="9">
    <source>
        <dbReference type="ARBA" id="ARBA00048864"/>
    </source>
</evidence>
<feature type="chain" id="PRO_5047236911" description="Sulfhydryl oxidase" evidence="11">
    <location>
        <begin position="20"/>
        <end position="639"/>
    </location>
</feature>
<keyword evidence="3 10" id="KW-0285">Flavoprotein</keyword>
<dbReference type="Proteomes" id="UP001652740">
    <property type="component" value="Unplaced"/>
</dbReference>
<evidence type="ECO:0000256" key="3">
    <source>
        <dbReference type="ARBA" id="ARBA00022630"/>
    </source>
</evidence>
<evidence type="ECO:0000256" key="8">
    <source>
        <dbReference type="ARBA" id="ARBA00023180"/>
    </source>
</evidence>
<dbReference type="Pfam" id="PF18371">
    <property type="entry name" value="FAD_SOX"/>
    <property type="match status" value="1"/>
</dbReference>
<name>A0ABM3MMB4_GALME</name>
<dbReference type="InterPro" id="IPR013766">
    <property type="entry name" value="Thioredoxin_domain"/>
</dbReference>
<dbReference type="InterPro" id="IPR017905">
    <property type="entry name" value="ERV/ALR_sulphydryl_oxidase"/>
</dbReference>
<dbReference type="PROSITE" id="PS51324">
    <property type="entry name" value="ERV_ALR"/>
    <property type="match status" value="1"/>
</dbReference>
<evidence type="ECO:0000256" key="7">
    <source>
        <dbReference type="ARBA" id="ARBA00023157"/>
    </source>
</evidence>
<feature type="signal peptide" evidence="11">
    <location>
        <begin position="1"/>
        <end position="19"/>
    </location>
</feature>
<gene>
    <name evidence="15" type="primary">LOC113521597</name>
</gene>
<organism evidence="14 15">
    <name type="scientific">Galleria mellonella</name>
    <name type="common">Greater wax moth</name>
    <dbReference type="NCBI Taxonomy" id="7137"/>
    <lineage>
        <taxon>Eukaryota</taxon>
        <taxon>Metazoa</taxon>
        <taxon>Ecdysozoa</taxon>
        <taxon>Arthropoda</taxon>
        <taxon>Hexapoda</taxon>
        <taxon>Insecta</taxon>
        <taxon>Pterygota</taxon>
        <taxon>Neoptera</taxon>
        <taxon>Endopterygota</taxon>
        <taxon>Lepidoptera</taxon>
        <taxon>Glossata</taxon>
        <taxon>Ditrysia</taxon>
        <taxon>Pyraloidea</taxon>
        <taxon>Pyralidae</taxon>
        <taxon>Galleriinae</taxon>
        <taxon>Galleria</taxon>
    </lineage>
</organism>
<comment type="similarity">
    <text evidence="2">Belongs to the quiescin-sulfhydryl oxidase (QSOX) family.</text>
</comment>
<dbReference type="Pfam" id="PF04777">
    <property type="entry name" value="Evr1_Alr"/>
    <property type="match status" value="1"/>
</dbReference>
<keyword evidence="7" id="KW-1015">Disulfide bond</keyword>
<dbReference type="InterPro" id="IPR036249">
    <property type="entry name" value="Thioredoxin-like_sf"/>
</dbReference>
<dbReference type="Gene3D" id="3.40.30.10">
    <property type="entry name" value="Glutaredoxin"/>
    <property type="match status" value="2"/>
</dbReference>
<evidence type="ECO:0000259" key="12">
    <source>
        <dbReference type="PROSITE" id="PS51324"/>
    </source>
</evidence>
<feature type="domain" description="ERV/ALR sulfhydryl oxidase" evidence="12">
    <location>
        <begin position="401"/>
        <end position="502"/>
    </location>
</feature>
<evidence type="ECO:0000256" key="4">
    <source>
        <dbReference type="ARBA" id="ARBA00022729"/>
    </source>
</evidence>
<evidence type="ECO:0000256" key="2">
    <source>
        <dbReference type="ARBA" id="ARBA00006041"/>
    </source>
</evidence>
<keyword evidence="14" id="KW-1185">Reference proteome</keyword>
<dbReference type="Gene3D" id="1.20.120.310">
    <property type="entry name" value="ERV/ALR sulfhydryl oxidase domain"/>
    <property type="match status" value="1"/>
</dbReference>
<feature type="transmembrane region" description="Helical" evidence="10">
    <location>
        <begin position="558"/>
        <end position="580"/>
    </location>
</feature>
<evidence type="ECO:0000313" key="14">
    <source>
        <dbReference type="Proteomes" id="UP001652740"/>
    </source>
</evidence>
<dbReference type="Pfam" id="PF00085">
    <property type="entry name" value="Thioredoxin"/>
    <property type="match status" value="1"/>
</dbReference>
<dbReference type="InterPro" id="IPR036774">
    <property type="entry name" value="ERV/ALR_sulphydryl_oxid_sf"/>
</dbReference>
<protein>
    <recommendedName>
        <fullName evidence="10">Sulfhydryl oxidase</fullName>
        <ecNumber evidence="10">1.8.3.2</ecNumber>
    </recommendedName>
</protein>
<evidence type="ECO:0000256" key="6">
    <source>
        <dbReference type="ARBA" id="ARBA00023002"/>
    </source>
</evidence>
<dbReference type="RefSeq" id="XP_052752496.1">
    <property type="nucleotide sequence ID" value="XM_052896536.1"/>
</dbReference>
<keyword evidence="10" id="KW-0472">Membrane</keyword>
<dbReference type="SUPFAM" id="SSF69000">
    <property type="entry name" value="FAD-dependent thiol oxidase"/>
    <property type="match status" value="1"/>
</dbReference>
<keyword evidence="5 10" id="KW-0274">FAD</keyword>
<evidence type="ECO:0000256" key="1">
    <source>
        <dbReference type="ARBA" id="ARBA00001974"/>
    </source>
</evidence>
<dbReference type="SUPFAM" id="SSF52833">
    <property type="entry name" value="Thioredoxin-like"/>
    <property type="match status" value="1"/>
</dbReference>
<comment type="catalytic activity">
    <reaction evidence="9 10">
        <text>2 R'C(R)SH + O2 = R'C(R)S-S(R)CR' + H2O2</text>
        <dbReference type="Rhea" id="RHEA:17357"/>
        <dbReference type="ChEBI" id="CHEBI:15379"/>
        <dbReference type="ChEBI" id="CHEBI:16240"/>
        <dbReference type="ChEBI" id="CHEBI:16520"/>
        <dbReference type="ChEBI" id="CHEBI:17412"/>
        <dbReference type="EC" id="1.8.3.2"/>
    </reaction>
</comment>
<evidence type="ECO:0000259" key="13">
    <source>
        <dbReference type="PROSITE" id="PS51352"/>
    </source>
</evidence>
<evidence type="ECO:0000256" key="10">
    <source>
        <dbReference type="RuleBase" id="RU371123"/>
    </source>
</evidence>
<dbReference type="EC" id="1.8.3.2" evidence="10"/>
<comment type="cofactor">
    <cofactor evidence="1 10">
        <name>FAD</name>
        <dbReference type="ChEBI" id="CHEBI:57692"/>
    </cofactor>
</comment>
<dbReference type="PROSITE" id="PS00194">
    <property type="entry name" value="THIOREDOXIN_1"/>
    <property type="match status" value="1"/>
</dbReference>
<dbReference type="PANTHER" id="PTHR22897">
    <property type="entry name" value="QUIESCIN Q6-RELATED SULFHYDRYL OXIDASE"/>
    <property type="match status" value="1"/>
</dbReference>
<feature type="domain" description="Thioredoxin" evidence="13">
    <location>
        <begin position="14"/>
        <end position="156"/>
    </location>
</feature>
<dbReference type="Gene3D" id="1.20.120.1960">
    <property type="entry name" value="QSOX sulfhydryl oxidase domain"/>
    <property type="match status" value="1"/>
</dbReference>
<dbReference type="InterPro" id="IPR017937">
    <property type="entry name" value="Thioredoxin_CS"/>
</dbReference>
<dbReference type="InterPro" id="IPR040986">
    <property type="entry name" value="QSOX_FAD-bd_dom"/>
</dbReference>
<keyword evidence="6 10" id="KW-0560">Oxidoreductase</keyword>
<evidence type="ECO:0000256" key="5">
    <source>
        <dbReference type="ARBA" id="ARBA00022827"/>
    </source>
</evidence>
<sequence length="639" mass="73825">MYNWYFVVTIIISLSLVDCAVIAKEDDVEEQGLYSKSDKVVILTQRNFERKVYNQRHAVVVQFYNSYCGHCRAFSPKFKAMAKDFAAWKPIIQLAVMDCANEENNEICRQFEVMAYPSLRYIHEQYIKGNGNVGDRIQMAETAEKLKAQVITKMQNEQSKGHLAFAPNFSIASYASYASALNDIPNDVTYTFLVFENENSTVGSEIALDLNDYQHIKVKRIRENSELGYIAGVYHFPGLVAVRSTLEPTNITPKNPSQQNLLKAINMFLKSKNYVFPSRDINHKDTIFIEHSDEKSLVSSSDIVYYADLEKTLKTSFTTEITRHKSLTGEALRSLLDYLEVLRSFFPARGNLRDYIIDLHTTLGSKQEWSGSEIYETVKRLEITHAPVYTSELEYIGCKGSQPQYRGYTCGLWTLFHTLTANAAQSPGTEGPKVLKAMHGYVKHFFGCTTCSEHFQAMATRNRIFDIKENDKAVLWLWIAHNEVNLRLAGDVTEDPEHPKIQFPSVSKCPECRSARGAWNLPSVYQYLLNMYKKENIWDLRRARSIAARSSPFSNLDIGMLSLLYIFCLFILILVIKFFLTKRFYRKRHYKHGRGTCRLRFAIKRLQNKNIFHNLISPWDEIVKRLRIVHLYSWHVYLS</sequence>
<keyword evidence="10" id="KW-0812">Transmembrane</keyword>
<dbReference type="InterPro" id="IPR042568">
    <property type="entry name" value="QSOX_FAD-bd_sf"/>
</dbReference>
<keyword evidence="4 11" id="KW-0732">Signal</keyword>
<accession>A0ABM3MMB4</accession>
<proteinExistence type="inferred from homology"/>
<evidence type="ECO:0000256" key="11">
    <source>
        <dbReference type="SAM" id="SignalP"/>
    </source>
</evidence>
<dbReference type="InterPro" id="IPR039798">
    <property type="entry name" value="Sulfhydryl_oxidase"/>
</dbReference>
<keyword evidence="10" id="KW-1133">Transmembrane helix</keyword>